<accession>A0A2G5CM11</accession>
<dbReference type="PANTHER" id="PTHR35499:SF1">
    <property type="entry name" value="DUF3741 DOMAIN-CONTAINING PROTEIN"/>
    <property type="match status" value="1"/>
</dbReference>
<feature type="compositionally biased region" description="Basic and acidic residues" evidence="1">
    <location>
        <begin position="162"/>
        <end position="180"/>
    </location>
</feature>
<evidence type="ECO:0000259" key="2">
    <source>
        <dbReference type="Pfam" id="PF14383"/>
    </source>
</evidence>
<name>A0A2G5CM11_AQUCA</name>
<keyword evidence="4" id="KW-1185">Reference proteome</keyword>
<dbReference type="OrthoDB" id="1924799at2759"/>
<gene>
    <name evidence="3" type="ORF">AQUCO_04500107v1</name>
</gene>
<feature type="domain" description="DUF3741" evidence="2">
    <location>
        <begin position="72"/>
        <end position="91"/>
    </location>
</feature>
<feature type="compositionally biased region" description="Basic and acidic residues" evidence="1">
    <location>
        <begin position="187"/>
        <end position="209"/>
    </location>
</feature>
<dbReference type="PANTHER" id="PTHR35499">
    <property type="entry name" value="OS05G0128300 PROTEIN"/>
    <property type="match status" value="1"/>
</dbReference>
<dbReference type="FunCoup" id="A0A2G5CM11">
    <property type="interactions" value="92"/>
</dbReference>
<dbReference type="STRING" id="218851.A0A2G5CM11"/>
<feature type="compositionally biased region" description="Polar residues" evidence="1">
    <location>
        <begin position="219"/>
        <end position="229"/>
    </location>
</feature>
<dbReference type="AlphaFoldDB" id="A0A2G5CM11"/>
<feature type="region of interest" description="Disordered" evidence="1">
    <location>
        <begin position="162"/>
        <end position="269"/>
    </location>
</feature>
<evidence type="ECO:0000313" key="4">
    <source>
        <dbReference type="Proteomes" id="UP000230069"/>
    </source>
</evidence>
<dbReference type="InParanoid" id="A0A2G5CM11"/>
<feature type="compositionally biased region" description="Polar residues" evidence="1">
    <location>
        <begin position="252"/>
        <end position="264"/>
    </location>
</feature>
<sequence length="424" mass="48192">MKIAFTSSSPSTTTASFDTNLCNSHNASTVKRLSSILRRFLCSNSLRTYPFDCVKDGIVVESDHLKIGEKMEGSVTPGIVARLMGLETMPEFNSVSEKRTTKDSIGRSRSVNSVDCWSEFDQNRIQHRRVKSSLSFREMPSFLEEEDDKFLVLSFENVHETKEYKSKVKKPEKSSPELKQKRVVGNKNKENIRDRKMQGKKVESQEGKRKNCSNRTGKKNCSTSATLNDGNIDKIKHSSSNSSHYKIDHTQPHASTKPKTPLQTRNKKDRIKLLVETKGKCTTKETENSSPVSVLDLIGYTSESESLLSEEDLRLKVSNSRRKLSSELANSENPSSNYSHNAVQEVAESLINAKATKSTKMDCHTEDYLELWGQICILAEEDMNRSNWIAREISKMEDFEEIRFEYSVQIVDQLLHELVIELSK</sequence>
<protein>
    <recommendedName>
        <fullName evidence="2">DUF3741 domain-containing protein</fullName>
    </recommendedName>
</protein>
<proteinExistence type="predicted"/>
<evidence type="ECO:0000313" key="3">
    <source>
        <dbReference type="EMBL" id="PIA32278.1"/>
    </source>
</evidence>
<dbReference type="Proteomes" id="UP000230069">
    <property type="component" value="Unassembled WGS sequence"/>
</dbReference>
<dbReference type="EMBL" id="KZ305062">
    <property type="protein sequence ID" value="PIA32278.1"/>
    <property type="molecule type" value="Genomic_DNA"/>
</dbReference>
<dbReference type="Pfam" id="PF14383">
    <property type="entry name" value="VARLMGL"/>
    <property type="match status" value="1"/>
</dbReference>
<reference evidence="3 4" key="1">
    <citation type="submission" date="2017-09" db="EMBL/GenBank/DDBJ databases">
        <title>WGS assembly of Aquilegia coerulea Goldsmith.</title>
        <authorList>
            <person name="Hodges S."/>
            <person name="Kramer E."/>
            <person name="Nordborg M."/>
            <person name="Tomkins J."/>
            <person name="Borevitz J."/>
            <person name="Derieg N."/>
            <person name="Yan J."/>
            <person name="Mihaltcheva S."/>
            <person name="Hayes R.D."/>
            <person name="Rokhsar D."/>
        </authorList>
    </citation>
    <scope>NUCLEOTIDE SEQUENCE [LARGE SCALE GENOMIC DNA]</scope>
    <source>
        <strain evidence="4">cv. Goldsmith</strain>
    </source>
</reference>
<dbReference type="InterPro" id="IPR032795">
    <property type="entry name" value="DUF3741-assoc"/>
</dbReference>
<organism evidence="3 4">
    <name type="scientific">Aquilegia coerulea</name>
    <name type="common">Rocky mountain columbine</name>
    <dbReference type="NCBI Taxonomy" id="218851"/>
    <lineage>
        <taxon>Eukaryota</taxon>
        <taxon>Viridiplantae</taxon>
        <taxon>Streptophyta</taxon>
        <taxon>Embryophyta</taxon>
        <taxon>Tracheophyta</taxon>
        <taxon>Spermatophyta</taxon>
        <taxon>Magnoliopsida</taxon>
        <taxon>Ranunculales</taxon>
        <taxon>Ranunculaceae</taxon>
        <taxon>Thalictroideae</taxon>
        <taxon>Aquilegia</taxon>
    </lineage>
</organism>
<evidence type="ECO:0000256" key="1">
    <source>
        <dbReference type="SAM" id="MobiDB-lite"/>
    </source>
</evidence>